<keyword evidence="2" id="KW-1185">Reference proteome</keyword>
<dbReference type="AlphaFoldDB" id="A0AAV4LGV3"/>
<proteinExistence type="predicted"/>
<reference evidence="1" key="1">
    <citation type="journal article" date="2023" name="Int. J. Syst. Evol. Microbiol.">
        <title>Collibacillus ludicampi gen. nov., sp. nov., a new soil bacterium of the family Alicyclobacillaceae.</title>
        <authorList>
            <person name="Jojima T."/>
            <person name="Ioku Y."/>
            <person name="Fukuta Y."/>
            <person name="Shirasaka N."/>
            <person name="Matsumura Y."/>
            <person name="Mori M."/>
        </authorList>
    </citation>
    <scope>NUCLEOTIDE SEQUENCE</scope>
    <source>
        <strain evidence="1">TP075</strain>
    </source>
</reference>
<organism evidence="1 2">
    <name type="scientific">Collibacillus ludicampi</name>
    <dbReference type="NCBI Taxonomy" id="2771369"/>
    <lineage>
        <taxon>Bacteria</taxon>
        <taxon>Bacillati</taxon>
        <taxon>Bacillota</taxon>
        <taxon>Bacilli</taxon>
        <taxon>Bacillales</taxon>
        <taxon>Alicyclobacillaceae</taxon>
        <taxon>Collibacillus</taxon>
    </lineage>
</organism>
<dbReference type="Proteomes" id="UP001057291">
    <property type="component" value="Unassembled WGS sequence"/>
</dbReference>
<evidence type="ECO:0000313" key="1">
    <source>
        <dbReference type="EMBL" id="GIM46749.1"/>
    </source>
</evidence>
<evidence type="ECO:0000313" key="2">
    <source>
        <dbReference type="Proteomes" id="UP001057291"/>
    </source>
</evidence>
<comment type="caution">
    <text evidence="1">The sequence shown here is derived from an EMBL/GenBank/DDBJ whole genome shotgun (WGS) entry which is preliminary data.</text>
</comment>
<gene>
    <name evidence="1" type="ORF">DNHGIG_22980</name>
</gene>
<accession>A0AAV4LGV3</accession>
<protein>
    <submittedName>
        <fullName evidence="1">Uncharacterized protein</fullName>
    </submittedName>
</protein>
<sequence>MRNRDQSCGTMIVEGTRVAYICGSPEFLQELSKCDVLYLLRTDEQPVSYLEPGSNRLTLAQCVQRGGIALEITDQIRQQCMESVRLNN</sequence>
<dbReference type="RefSeq" id="WP_282199811.1">
    <property type="nucleotide sequence ID" value="NZ_BOQE01000001.1"/>
</dbReference>
<dbReference type="EMBL" id="BOQE01000001">
    <property type="protein sequence ID" value="GIM46749.1"/>
    <property type="molecule type" value="Genomic_DNA"/>
</dbReference>
<name>A0AAV4LGV3_9BACL</name>